<feature type="compositionally biased region" description="Basic residues" evidence="1">
    <location>
        <begin position="189"/>
        <end position="200"/>
    </location>
</feature>
<comment type="caution">
    <text evidence="2">The sequence shown here is derived from an EMBL/GenBank/DDBJ whole genome shotgun (WGS) entry which is preliminary data.</text>
</comment>
<evidence type="ECO:0000313" key="2">
    <source>
        <dbReference type="EMBL" id="KAK7017101.1"/>
    </source>
</evidence>
<organism evidence="2 3">
    <name type="scientific">Paramarasmius palmivorus</name>
    <dbReference type="NCBI Taxonomy" id="297713"/>
    <lineage>
        <taxon>Eukaryota</taxon>
        <taxon>Fungi</taxon>
        <taxon>Dikarya</taxon>
        <taxon>Basidiomycota</taxon>
        <taxon>Agaricomycotina</taxon>
        <taxon>Agaricomycetes</taxon>
        <taxon>Agaricomycetidae</taxon>
        <taxon>Agaricales</taxon>
        <taxon>Marasmiineae</taxon>
        <taxon>Marasmiaceae</taxon>
        <taxon>Paramarasmius</taxon>
    </lineage>
</organism>
<dbReference type="EMBL" id="JAYKXP010000259">
    <property type="protein sequence ID" value="KAK7017101.1"/>
    <property type="molecule type" value="Genomic_DNA"/>
</dbReference>
<keyword evidence="3" id="KW-1185">Reference proteome</keyword>
<feature type="compositionally biased region" description="Basic residues" evidence="1">
    <location>
        <begin position="48"/>
        <end position="79"/>
    </location>
</feature>
<feature type="compositionally biased region" description="Basic residues" evidence="1">
    <location>
        <begin position="257"/>
        <end position="270"/>
    </location>
</feature>
<evidence type="ECO:0000313" key="3">
    <source>
        <dbReference type="Proteomes" id="UP001383192"/>
    </source>
</evidence>
<sequence length="288" mass="33192">MTIEGRLNERWLGNALSDDGLSGDENWEGYATPCPPPKNVRTLGPVLSRRKFHLSPKRLPLKRKLKPPLAHHKPNTRRSRAGEVLGSGQGPRPRAFLVPRPENRALAANASKRAKAATKLATRIAELHQISQEREARVRAKDLARGSEVQVVPVEPVGDPQGTTSTTREESPNGPEDLNVEPNDNDKLARKRHQQAHNSRRYYERHRSEIRTRVKERRARRVKYHLPCPNHIDISCRQALILQSTTEEERNSVLEAKRRKQREYSRRHREANRSIINARERERRQRAK</sequence>
<feature type="compositionally biased region" description="Basic and acidic residues" evidence="1">
    <location>
        <begin position="247"/>
        <end position="256"/>
    </location>
</feature>
<feature type="region of interest" description="Disordered" evidence="1">
    <location>
        <begin position="246"/>
        <end position="288"/>
    </location>
</feature>
<proteinExistence type="predicted"/>
<name>A0AAW0AUD8_9AGAR</name>
<feature type="compositionally biased region" description="Basic and acidic residues" evidence="1">
    <location>
        <begin position="278"/>
        <end position="288"/>
    </location>
</feature>
<feature type="region of interest" description="Disordered" evidence="1">
    <location>
        <begin position="27"/>
        <end position="97"/>
    </location>
</feature>
<feature type="region of interest" description="Disordered" evidence="1">
    <location>
        <begin position="138"/>
        <end position="205"/>
    </location>
</feature>
<reference evidence="2 3" key="1">
    <citation type="submission" date="2024-01" db="EMBL/GenBank/DDBJ databases">
        <title>A draft genome for a cacao thread blight-causing isolate of Paramarasmius palmivorus.</title>
        <authorList>
            <person name="Baruah I.K."/>
            <person name="Bukari Y."/>
            <person name="Amoako-Attah I."/>
            <person name="Meinhardt L.W."/>
            <person name="Bailey B.A."/>
            <person name="Cohen S.P."/>
        </authorList>
    </citation>
    <scope>NUCLEOTIDE SEQUENCE [LARGE SCALE GENOMIC DNA]</scope>
    <source>
        <strain evidence="2 3">GH-12</strain>
    </source>
</reference>
<protein>
    <submittedName>
        <fullName evidence="2">Uncharacterized protein</fullName>
    </submittedName>
</protein>
<dbReference type="AlphaFoldDB" id="A0AAW0AUD8"/>
<accession>A0AAW0AUD8</accession>
<dbReference type="Proteomes" id="UP001383192">
    <property type="component" value="Unassembled WGS sequence"/>
</dbReference>
<evidence type="ECO:0000256" key="1">
    <source>
        <dbReference type="SAM" id="MobiDB-lite"/>
    </source>
</evidence>
<gene>
    <name evidence="2" type="ORF">VNI00_018693</name>
</gene>